<dbReference type="GO" id="GO:0005886">
    <property type="term" value="C:plasma membrane"/>
    <property type="evidence" value="ECO:0007669"/>
    <property type="project" value="TreeGrafter"/>
</dbReference>
<feature type="transmembrane region" description="Helical" evidence="5">
    <location>
        <begin position="303"/>
        <end position="322"/>
    </location>
</feature>
<keyword evidence="3 5" id="KW-1133">Transmembrane helix</keyword>
<keyword evidence="4 5" id="KW-0472">Membrane</keyword>
<feature type="transmembrane region" description="Helical" evidence="5">
    <location>
        <begin position="239"/>
        <end position="261"/>
    </location>
</feature>
<evidence type="ECO:0000256" key="1">
    <source>
        <dbReference type="ARBA" id="ARBA00004141"/>
    </source>
</evidence>
<dbReference type="GO" id="GO:0022857">
    <property type="term" value="F:transmembrane transporter activity"/>
    <property type="evidence" value="ECO:0007669"/>
    <property type="project" value="InterPro"/>
</dbReference>
<dbReference type="PANTHER" id="PTHR23537">
    <property type="match status" value="1"/>
</dbReference>
<dbReference type="SUPFAM" id="SSF103473">
    <property type="entry name" value="MFS general substrate transporter"/>
    <property type="match status" value="1"/>
</dbReference>
<dbReference type="Pfam" id="PF06779">
    <property type="entry name" value="MFS_4"/>
    <property type="match status" value="1"/>
</dbReference>
<feature type="transmembrane region" description="Helical" evidence="5">
    <location>
        <begin position="328"/>
        <end position="350"/>
    </location>
</feature>
<evidence type="ECO:0000256" key="2">
    <source>
        <dbReference type="ARBA" id="ARBA00022692"/>
    </source>
</evidence>
<dbReference type="InterPro" id="IPR001958">
    <property type="entry name" value="Tet-R_TetA/multi-R_MdtG-like"/>
</dbReference>
<evidence type="ECO:0000256" key="4">
    <source>
        <dbReference type="ARBA" id="ARBA00023136"/>
    </source>
</evidence>
<feature type="transmembrane region" description="Helical" evidence="5">
    <location>
        <begin position="12"/>
        <end position="33"/>
    </location>
</feature>
<protein>
    <recommendedName>
        <fullName evidence="6">Major facilitator superfamily (MFS) profile domain-containing protein</fullName>
    </recommendedName>
</protein>
<dbReference type="InterPro" id="IPR010645">
    <property type="entry name" value="MFS_4"/>
</dbReference>
<feature type="transmembrane region" description="Helical" evidence="5">
    <location>
        <begin position="362"/>
        <end position="381"/>
    </location>
</feature>
<proteinExistence type="predicted"/>
<evidence type="ECO:0000313" key="7">
    <source>
        <dbReference type="EMBL" id="SVA74105.1"/>
    </source>
</evidence>
<evidence type="ECO:0000256" key="5">
    <source>
        <dbReference type="SAM" id="Phobius"/>
    </source>
</evidence>
<feature type="domain" description="Major facilitator superfamily (MFS) profile" evidence="6">
    <location>
        <begin position="17"/>
        <end position="413"/>
    </location>
</feature>
<sequence>MSPSTSMTGLHYGWWIVISAIFSIFVCLGIGRFALGMLLPTMGEALTLSYVQMGWISTSNFVGYLLGALWVRRLIPRYGERRLIFLSLMLVVATMLFVSVANNFLPIAILYGFTGLGSGIALVCTISIMPHWFTTSWRGRAIGFLSIGFGLAVILAGWAVPWIDEQMAQTGWRLGWGGLALVCVPLVLFNLAMTRNRPTELGLTPFGGELERTDAHQKHDLQSVWTQDILGKITPRLSFIYFLFGLTYVVYATFIITTLVREHGMEQAKAGQFWIWLGVCSLFCGPLFGGFSDRFGRRASIAASLSFQTFAYALIAFGSGAWSVYASVVLYGLSTFSLPLIMGATVADYASPERVAGILGKLTAIFGIGQILGPILAGVMADYCGEFTAAYLASGSLAALAIAVTLTLPDPSGKE</sequence>
<feature type="transmembrane region" description="Helical" evidence="5">
    <location>
        <begin position="83"/>
        <end position="101"/>
    </location>
</feature>
<evidence type="ECO:0000256" key="3">
    <source>
        <dbReference type="ARBA" id="ARBA00022989"/>
    </source>
</evidence>
<feature type="transmembrane region" description="Helical" evidence="5">
    <location>
        <begin position="387"/>
        <end position="408"/>
    </location>
</feature>
<keyword evidence="2 5" id="KW-0812">Transmembrane</keyword>
<dbReference type="InterPro" id="IPR036259">
    <property type="entry name" value="MFS_trans_sf"/>
</dbReference>
<feature type="transmembrane region" description="Helical" evidence="5">
    <location>
        <begin position="53"/>
        <end position="71"/>
    </location>
</feature>
<dbReference type="PROSITE" id="PS50850">
    <property type="entry name" value="MFS"/>
    <property type="match status" value="1"/>
</dbReference>
<feature type="transmembrane region" description="Helical" evidence="5">
    <location>
        <begin position="175"/>
        <end position="193"/>
    </location>
</feature>
<dbReference type="PANTHER" id="PTHR23537:SF1">
    <property type="entry name" value="SUGAR TRANSPORTER"/>
    <property type="match status" value="1"/>
</dbReference>
<organism evidence="7">
    <name type="scientific">marine metagenome</name>
    <dbReference type="NCBI Taxonomy" id="408172"/>
    <lineage>
        <taxon>unclassified sequences</taxon>
        <taxon>metagenomes</taxon>
        <taxon>ecological metagenomes</taxon>
    </lineage>
</organism>
<gene>
    <name evidence="7" type="ORF">METZ01_LOCUS126959</name>
</gene>
<accession>A0A381YAT0</accession>
<dbReference type="EMBL" id="UINC01017780">
    <property type="protein sequence ID" value="SVA74105.1"/>
    <property type="molecule type" value="Genomic_DNA"/>
</dbReference>
<name>A0A381YAT0_9ZZZZ</name>
<dbReference type="Gene3D" id="1.20.1250.20">
    <property type="entry name" value="MFS general substrate transporter like domains"/>
    <property type="match status" value="2"/>
</dbReference>
<dbReference type="InterPro" id="IPR020846">
    <property type="entry name" value="MFS_dom"/>
</dbReference>
<evidence type="ECO:0000259" key="6">
    <source>
        <dbReference type="PROSITE" id="PS50850"/>
    </source>
</evidence>
<feature type="transmembrane region" description="Helical" evidence="5">
    <location>
        <begin position="107"/>
        <end position="129"/>
    </location>
</feature>
<feature type="transmembrane region" description="Helical" evidence="5">
    <location>
        <begin position="141"/>
        <end position="163"/>
    </location>
</feature>
<dbReference type="PRINTS" id="PR01035">
    <property type="entry name" value="TCRTETA"/>
</dbReference>
<reference evidence="7" key="1">
    <citation type="submission" date="2018-05" db="EMBL/GenBank/DDBJ databases">
        <authorList>
            <person name="Lanie J.A."/>
            <person name="Ng W.-L."/>
            <person name="Kazmierczak K.M."/>
            <person name="Andrzejewski T.M."/>
            <person name="Davidsen T.M."/>
            <person name="Wayne K.J."/>
            <person name="Tettelin H."/>
            <person name="Glass J.I."/>
            <person name="Rusch D."/>
            <person name="Podicherti R."/>
            <person name="Tsui H.-C.T."/>
            <person name="Winkler M.E."/>
        </authorList>
    </citation>
    <scope>NUCLEOTIDE SEQUENCE</scope>
</reference>
<feature type="transmembrane region" description="Helical" evidence="5">
    <location>
        <begin position="273"/>
        <end position="291"/>
    </location>
</feature>
<dbReference type="AlphaFoldDB" id="A0A381YAT0"/>
<comment type="subcellular location">
    <subcellularLocation>
        <location evidence="1">Membrane</location>
        <topology evidence="1">Multi-pass membrane protein</topology>
    </subcellularLocation>
</comment>